<gene>
    <name evidence="2" type="primary">LOC100145031</name>
</gene>
<evidence type="ECO:0000256" key="1">
    <source>
        <dbReference type="SAM" id="MobiDB-lite"/>
    </source>
</evidence>
<dbReference type="EMBL" id="BC158398">
    <property type="protein sequence ID" value="AAI58399.1"/>
    <property type="molecule type" value="mRNA"/>
</dbReference>
<protein>
    <submittedName>
        <fullName evidence="2">LOC100145031 protein</fullName>
    </submittedName>
</protein>
<dbReference type="AlphaFoldDB" id="B0BME7"/>
<accession>B0BME7</accession>
<sequence>FCSLPPQTFLFFPAPSSIAEGGRFGTVSGGNIANAVPERALISGSNMAALLGDDDFDQFDKPGAERFRRRRTVDDDWDSELEDDLLEEDVLPGKKSSLDLSDEELNDDLLQSDEEEQDPNYSAQGVTLSLNATAGGLTSFELSKSINEDPEVEEPEMGEDEAVYEEVEEPEGCAEDFADAYEEADELPEEHTEYMDEETTDEVLDLEINEPLDEFQEEVYTQTYKRQKMMQEAEFAANDVEETEEEAIEETAEESIETQDPANDSEEVPVESQEMVPETKKKK</sequence>
<proteinExistence type="evidence at transcript level"/>
<dbReference type="InterPro" id="IPR039878">
    <property type="entry name" value="RBM33"/>
</dbReference>
<feature type="compositionally biased region" description="Acidic residues" evidence="1">
    <location>
        <begin position="239"/>
        <end position="269"/>
    </location>
</feature>
<feature type="non-terminal residue" evidence="2">
    <location>
        <position position="283"/>
    </location>
</feature>
<evidence type="ECO:0000313" key="2">
    <source>
        <dbReference type="EMBL" id="AAI58399.1"/>
    </source>
</evidence>
<dbReference type="PANTHER" id="PTHR22014:SF2">
    <property type="entry name" value="RNA-BINDING PROTEIN 33"/>
    <property type="match status" value="1"/>
</dbReference>
<feature type="region of interest" description="Disordered" evidence="1">
    <location>
        <begin position="236"/>
        <end position="283"/>
    </location>
</feature>
<feature type="non-terminal residue" evidence="2">
    <location>
        <position position="1"/>
    </location>
</feature>
<dbReference type="PANTHER" id="PTHR22014">
    <property type="entry name" value="RNA-BINDING PROTEIN 33"/>
    <property type="match status" value="1"/>
</dbReference>
<organism evidence="2">
    <name type="scientific">Xenopus tropicalis</name>
    <name type="common">Western clawed frog</name>
    <name type="synonym">Silurana tropicalis</name>
    <dbReference type="NCBI Taxonomy" id="8364"/>
    <lineage>
        <taxon>Eukaryota</taxon>
        <taxon>Metazoa</taxon>
        <taxon>Chordata</taxon>
        <taxon>Craniata</taxon>
        <taxon>Vertebrata</taxon>
        <taxon>Euteleostomi</taxon>
        <taxon>Amphibia</taxon>
        <taxon>Batrachia</taxon>
        <taxon>Anura</taxon>
        <taxon>Pipoidea</taxon>
        <taxon>Pipidae</taxon>
        <taxon>Xenopodinae</taxon>
        <taxon>Xenopus</taxon>
        <taxon>Silurana</taxon>
    </lineage>
</organism>
<name>B0BME7_XENTR</name>
<reference evidence="2" key="1">
    <citation type="submission" date="2008-01" db="EMBL/GenBank/DDBJ databases">
        <authorList>
            <consortium name="NIH - Xenopus Gene Collection (XGC) project"/>
        </authorList>
    </citation>
    <scope>NUCLEOTIDE SEQUENCE [LARGE SCALE MRNA]</scope>
    <source>
        <tissue evidence="2">Whole embryo</tissue>
    </source>
</reference>